<dbReference type="PANTHER" id="PTHR46910">
    <property type="entry name" value="TRANSCRIPTION FACTOR PDR1"/>
    <property type="match status" value="1"/>
</dbReference>
<name>A0ABR4HB27_9EURO</name>
<dbReference type="InterPro" id="IPR050987">
    <property type="entry name" value="AtrR-like"/>
</dbReference>
<gene>
    <name evidence="9" type="ORF">BDW59DRAFT_155210</name>
</gene>
<dbReference type="Proteomes" id="UP001610335">
    <property type="component" value="Unassembled WGS sequence"/>
</dbReference>
<dbReference type="InterPro" id="IPR036864">
    <property type="entry name" value="Zn2-C6_fun-type_DNA-bd_sf"/>
</dbReference>
<proteinExistence type="predicted"/>
<reference evidence="9 10" key="1">
    <citation type="submission" date="2024-07" db="EMBL/GenBank/DDBJ databases">
        <title>Section-level genome sequencing and comparative genomics of Aspergillus sections Usti and Cavernicolus.</title>
        <authorList>
            <consortium name="Lawrence Berkeley National Laboratory"/>
            <person name="Nybo J.L."/>
            <person name="Vesth T.C."/>
            <person name="Theobald S."/>
            <person name="Frisvad J.C."/>
            <person name="Larsen T.O."/>
            <person name="Kjaerboelling I."/>
            <person name="Rothschild-Mancinelli K."/>
            <person name="Lyhne E.K."/>
            <person name="Kogle M.E."/>
            <person name="Barry K."/>
            <person name="Clum A."/>
            <person name="Na H."/>
            <person name="Ledsgaard L."/>
            <person name="Lin J."/>
            <person name="Lipzen A."/>
            <person name="Kuo A."/>
            <person name="Riley R."/>
            <person name="Mondo S."/>
            <person name="LaButti K."/>
            <person name="Haridas S."/>
            <person name="Pangalinan J."/>
            <person name="Salamov A.A."/>
            <person name="Simmons B.A."/>
            <person name="Magnuson J.K."/>
            <person name="Chen J."/>
            <person name="Drula E."/>
            <person name="Henrissat B."/>
            <person name="Wiebenga A."/>
            <person name="Lubbers R.J."/>
            <person name="Gomes A.C."/>
            <person name="Makela M.R."/>
            <person name="Stajich J."/>
            <person name="Grigoriev I.V."/>
            <person name="Mortensen U.H."/>
            <person name="De vries R.P."/>
            <person name="Baker S.E."/>
            <person name="Andersen M.R."/>
        </authorList>
    </citation>
    <scope>NUCLEOTIDE SEQUENCE [LARGE SCALE GENOMIC DNA]</scope>
    <source>
        <strain evidence="9 10">CBS 600.67</strain>
    </source>
</reference>
<dbReference type="PROSITE" id="PS50048">
    <property type="entry name" value="ZN2_CY6_FUNGAL_2"/>
    <property type="match status" value="1"/>
</dbReference>
<accession>A0ABR4HB27</accession>
<evidence type="ECO:0000256" key="6">
    <source>
        <dbReference type="ARBA" id="ARBA00023242"/>
    </source>
</evidence>
<evidence type="ECO:0000313" key="9">
    <source>
        <dbReference type="EMBL" id="KAL2812678.1"/>
    </source>
</evidence>
<comment type="caution">
    <text evidence="9">The sequence shown here is derived from an EMBL/GenBank/DDBJ whole genome shotgun (WGS) entry which is preliminary data.</text>
</comment>
<feature type="compositionally biased region" description="Polar residues" evidence="7">
    <location>
        <begin position="67"/>
        <end position="80"/>
    </location>
</feature>
<dbReference type="EMBL" id="JBFXLS010000168">
    <property type="protein sequence ID" value="KAL2812678.1"/>
    <property type="molecule type" value="Genomic_DNA"/>
</dbReference>
<dbReference type="Pfam" id="PF04082">
    <property type="entry name" value="Fungal_trans"/>
    <property type="match status" value="1"/>
</dbReference>
<evidence type="ECO:0000256" key="3">
    <source>
        <dbReference type="ARBA" id="ARBA00023015"/>
    </source>
</evidence>
<dbReference type="InterPro" id="IPR001138">
    <property type="entry name" value="Zn2Cys6_DnaBD"/>
</dbReference>
<dbReference type="CDD" id="cd00067">
    <property type="entry name" value="GAL4"/>
    <property type="match status" value="1"/>
</dbReference>
<comment type="subcellular location">
    <subcellularLocation>
        <location evidence="1">Nucleus</location>
    </subcellularLocation>
</comment>
<evidence type="ECO:0000256" key="1">
    <source>
        <dbReference type="ARBA" id="ARBA00004123"/>
    </source>
</evidence>
<feature type="domain" description="Zn(2)-C6 fungal-type" evidence="8">
    <location>
        <begin position="22"/>
        <end position="52"/>
    </location>
</feature>
<dbReference type="SMART" id="SM00066">
    <property type="entry name" value="GAL4"/>
    <property type="match status" value="1"/>
</dbReference>
<organism evidence="9 10">
    <name type="scientific">Aspergillus cavernicola</name>
    <dbReference type="NCBI Taxonomy" id="176166"/>
    <lineage>
        <taxon>Eukaryota</taxon>
        <taxon>Fungi</taxon>
        <taxon>Dikarya</taxon>
        <taxon>Ascomycota</taxon>
        <taxon>Pezizomycotina</taxon>
        <taxon>Eurotiomycetes</taxon>
        <taxon>Eurotiomycetidae</taxon>
        <taxon>Eurotiales</taxon>
        <taxon>Aspergillaceae</taxon>
        <taxon>Aspergillus</taxon>
        <taxon>Aspergillus subgen. Nidulantes</taxon>
    </lineage>
</organism>
<keyword evidence="10" id="KW-1185">Reference proteome</keyword>
<keyword evidence="2" id="KW-0479">Metal-binding</keyword>
<dbReference type="Gene3D" id="4.10.240.10">
    <property type="entry name" value="Zn(2)-C6 fungal-type DNA-binding domain"/>
    <property type="match status" value="1"/>
</dbReference>
<keyword evidence="5" id="KW-0804">Transcription</keyword>
<evidence type="ECO:0000256" key="4">
    <source>
        <dbReference type="ARBA" id="ARBA00023125"/>
    </source>
</evidence>
<evidence type="ECO:0000256" key="2">
    <source>
        <dbReference type="ARBA" id="ARBA00022723"/>
    </source>
</evidence>
<feature type="region of interest" description="Disordered" evidence="7">
    <location>
        <begin position="61"/>
        <end position="90"/>
    </location>
</feature>
<evidence type="ECO:0000313" key="10">
    <source>
        <dbReference type="Proteomes" id="UP001610335"/>
    </source>
</evidence>
<evidence type="ECO:0000256" key="5">
    <source>
        <dbReference type="ARBA" id="ARBA00023163"/>
    </source>
</evidence>
<keyword evidence="4" id="KW-0238">DNA-binding</keyword>
<evidence type="ECO:0000256" key="7">
    <source>
        <dbReference type="SAM" id="MobiDB-lite"/>
    </source>
</evidence>
<dbReference type="PANTHER" id="PTHR46910:SF37">
    <property type="entry name" value="ZN(II)2CYS6 TRANSCRIPTION FACTOR (EUROFUNG)"/>
    <property type="match status" value="1"/>
</dbReference>
<dbReference type="CDD" id="cd12148">
    <property type="entry name" value="fungal_TF_MHR"/>
    <property type="match status" value="1"/>
</dbReference>
<sequence length="582" mass="64795">MSLMLTRRSGGEGTRRRRRVYACDSCYKKKIKCDGSQPRCDWCHHHSISCTYTRNLAPPYSNKAPRLNSTPPASDTSASIKQEPHHPTTSYATLGPQAVAPDGFGCDISFAGQSLGNIGGFNGLPVFSSGGIRWIKARTGEDVSLDWYHTGRPTRLATDDTNSHGTQHISLPHIDHLCTQLHLFKSSVCYQLFPFVNPACFEYTIRAAYHQELSDISPGSSSAKSCVFAFMAMSSFFSGFPHQKAMVDADKYAREAEDLLFGVFKESITLDGLQALLMLCFCCQAISADILRIELLLSAAARYIFHLKGSIYPRDTDGDPLRTKLHVRNLFWIAFSLDKILGLRTGIQPIFDPSSCDLTLPDFHEAGNTMFHTFIRLSLLQSEIHRGLYSIPALQKSDAELLATIRSLDSALEDWRSSVPTFATDPDTESHMADFIFEMQYHYCMAAIHQTSSRCTAWVVNQDTRAAGSSLAVSISASRSVLNKFLETKPQLLGHFLMFCLPELTVSTTHLFSNILMNPLENCSEEDLSLMKAALRHVGKHLWQQVPESFTAQVRLVERFMGDMHGLAGCAIHKALRERVSG</sequence>
<dbReference type="SUPFAM" id="SSF57701">
    <property type="entry name" value="Zn2/Cys6 DNA-binding domain"/>
    <property type="match status" value="1"/>
</dbReference>
<dbReference type="Pfam" id="PF00172">
    <property type="entry name" value="Zn_clus"/>
    <property type="match status" value="1"/>
</dbReference>
<evidence type="ECO:0000259" key="8">
    <source>
        <dbReference type="PROSITE" id="PS50048"/>
    </source>
</evidence>
<dbReference type="InterPro" id="IPR007219">
    <property type="entry name" value="XnlR_reg_dom"/>
</dbReference>
<keyword evidence="6" id="KW-0539">Nucleus</keyword>
<keyword evidence="3" id="KW-0805">Transcription regulation</keyword>
<protein>
    <recommendedName>
        <fullName evidence="8">Zn(2)-C6 fungal-type domain-containing protein</fullName>
    </recommendedName>
</protein>